<proteinExistence type="predicted"/>
<dbReference type="Proteomes" id="UP000641646">
    <property type="component" value="Unassembled WGS sequence"/>
</dbReference>
<dbReference type="SUPFAM" id="SSF53335">
    <property type="entry name" value="S-adenosyl-L-methionine-dependent methyltransferases"/>
    <property type="match status" value="1"/>
</dbReference>
<dbReference type="GO" id="GO:0032259">
    <property type="term" value="P:methylation"/>
    <property type="evidence" value="ECO:0007669"/>
    <property type="project" value="UniProtKB-KW"/>
</dbReference>
<organism evidence="2 3">
    <name type="scientific">Aerosakkonema funiforme FACHB-1375</name>
    <dbReference type="NCBI Taxonomy" id="2949571"/>
    <lineage>
        <taxon>Bacteria</taxon>
        <taxon>Bacillati</taxon>
        <taxon>Cyanobacteriota</taxon>
        <taxon>Cyanophyceae</taxon>
        <taxon>Oscillatoriophycideae</taxon>
        <taxon>Aerosakkonematales</taxon>
        <taxon>Aerosakkonemataceae</taxon>
        <taxon>Aerosakkonema</taxon>
    </lineage>
</organism>
<reference evidence="2" key="2">
    <citation type="submission" date="2020-08" db="EMBL/GenBank/DDBJ databases">
        <authorList>
            <person name="Chen M."/>
            <person name="Teng W."/>
            <person name="Zhao L."/>
            <person name="Hu C."/>
            <person name="Zhou Y."/>
            <person name="Han B."/>
            <person name="Song L."/>
            <person name="Shu W."/>
        </authorList>
    </citation>
    <scope>NUCLEOTIDE SEQUENCE</scope>
    <source>
        <strain evidence="2">FACHB-1375</strain>
    </source>
</reference>
<keyword evidence="2" id="KW-0808">Transferase</keyword>
<dbReference type="CDD" id="cd02440">
    <property type="entry name" value="AdoMet_MTases"/>
    <property type="match status" value="1"/>
</dbReference>
<dbReference type="AlphaFoldDB" id="A0A926ZGP3"/>
<feature type="domain" description="Methyltransferase type 11" evidence="1">
    <location>
        <begin position="46"/>
        <end position="141"/>
    </location>
</feature>
<gene>
    <name evidence="2" type="ORF">H6G03_14055</name>
</gene>
<keyword evidence="3" id="KW-1185">Reference proteome</keyword>
<evidence type="ECO:0000313" key="3">
    <source>
        <dbReference type="Proteomes" id="UP000641646"/>
    </source>
</evidence>
<dbReference type="PANTHER" id="PTHR43591">
    <property type="entry name" value="METHYLTRANSFERASE"/>
    <property type="match status" value="1"/>
</dbReference>
<dbReference type="Gene3D" id="3.40.50.150">
    <property type="entry name" value="Vaccinia Virus protein VP39"/>
    <property type="match status" value="1"/>
</dbReference>
<evidence type="ECO:0000259" key="1">
    <source>
        <dbReference type="Pfam" id="PF08241"/>
    </source>
</evidence>
<dbReference type="InterPro" id="IPR013216">
    <property type="entry name" value="Methyltransf_11"/>
</dbReference>
<dbReference type="PANTHER" id="PTHR43591:SF24">
    <property type="entry name" value="2-METHOXY-6-POLYPRENYL-1,4-BENZOQUINOL METHYLASE, MITOCHONDRIAL"/>
    <property type="match status" value="1"/>
</dbReference>
<name>A0A926ZGP3_9CYAN</name>
<dbReference type="Pfam" id="PF08241">
    <property type="entry name" value="Methyltransf_11"/>
    <property type="match status" value="1"/>
</dbReference>
<reference evidence="2" key="1">
    <citation type="journal article" date="2015" name="ISME J.">
        <title>Draft Genome Sequence of Streptomyces incarnatus NRRL8089, which Produces the Nucleoside Antibiotic Sinefungin.</title>
        <authorList>
            <person name="Oshima K."/>
            <person name="Hattori M."/>
            <person name="Shimizu H."/>
            <person name="Fukuda K."/>
            <person name="Nemoto M."/>
            <person name="Inagaki K."/>
            <person name="Tamura T."/>
        </authorList>
    </citation>
    <scope>NUCLEOTIDE SEQUENCE</scope>
    <source>
        <strain evidence="2">FACHB-1375</strain>
    </source>
</reference>
<protein>
    <submittedName>
        <fullName evidence="2">Class I SAM-dependent methyltransferase</fullName>
    </submittedName>
</protein>
<comment type="caution">
    <text evidence="2">The sequence shown here is derived from an EMBL/GenBank/DDBJ whole genome shotgun (WGS) entry which is preliminary data.</text>
</comment>
<dbReference type="InterPro" id="IPR029063">
    <property type="entry name" value="SAM-dependent_MTases_sf"/>
</dbReference>
<evidence type="ECO:0000313" key="2">
    <source>
        <dbReference type="EMBL" id="MBD2182210.1"/>
    </source>
</evidence>
<sequence>MQPEEAIRQQFDNAAAAYGTSPIFAQGHDLALMLQAAAPTSEMTLLDVGCGAGHTAFAFAPHVREAIGVDLSQGMLIEAKQLADAKAIANVHFREASATALPFPDKHFDIVTCRYVAHHFPSLTPALTEIVRVLKPNGQFLLVDIISPSDSALADFIDRVEQLRDPSHSCDWKISQWQACGEKVGMHLQVISSWQLQIDFADWTARQKTPPAAIAQLETLLDNASPEAKSAFSIVGLPRRSFHLWSVFLRGTLTVDPS</sequence>
<accession>A0A926ZGP3</accession>
<dbReference type="EMBL" id="JACJPW010000032">
    <property type="protein sequence ID" value="MBD2182210.1"/>
    <property type="molecule type" value="Genomic_DNA"/>
</dbReference>
<dbReference type="GO" id="GO:0008757">
    <property type="term" value="F:S-adenosylmethionine-dependent methyltransferase activity"/>
    <property type="evidence" value="ECO:0007669"/>
    <property type="project" value="InterPro"/>
</dbReference>
<keyword evidence="2" id="KW-0489">Methyltransferase</keyword>
<dbReference type="RefSeq" id="WP_190465018.1">
    <property type="nucleotide sequence ID" value="NZ_JACJPW010000032.1"/>
</dbReference>